<feature type="compositionally biased region" description="Basic and acidic residues" evidence="1">
    <location>
        <begin position="40"/>
        <end position="53"/>
    </location>
</feature>
<name>A0A510K631_9FUSO</name>
<proteinExistence type="predicted"/>
<evidence type="ECO:0000256" key="1">
    <source>
        <dbReference type="SAM" id="MobiDB-lite"/>
    </source>
</evidence>
<keyword evidence="2" id="KW-0732">Signal</keyword>
<reference evidence="4 5" key="1">
    <citation type="submission" date="2019-07" db="EMBL/GenBank/DDBJ databases">
        <title>Complete Genome Sequence of Leptotrichia wadei Strain JMUB3933.</title>
        <authorList>
            <person name="Watanabe S."/>
            <person name="Cui L."/>
        </authorList>
    </citation>
    <scope>NUCLEOTIDE SEQUENCE [LARGE SCALE GENOMIC DNA]</scope>
    <source>
        <strain evidence="4 5">JMUB3933</strain>
    </source>
</reference>
<sequence length="918" mass="99237">MKSKIKKIFIYALLLSLISCGSSGGNGSTGKTPTPAPKPKPADPKPKPADPKPKGPSASDVYYNGEIVIRNGGYSSKYPNGTILTTTTSDIVKIPSTAGIPIRKQDYQTSSGIPMNGKIFLHSTGTTQQVTDFSSDLTASNSYRAAIGGDLMDEYIARVNSVSGGDNLYIWPAGNIRGNKNPSLEGGLPYFEKTLEKSWINVVALVNKSGTAGLEWKDLEPLSNAGVASKWTITAVSEDGTSAKAAENVAKAVDQVREKFPGMKMDMIRDIILSTATDIGAAGVDDVFGYGLLDATTALNGPKRLDYGTSKFYVPNTKTWVFKNNIYGSYTDLEKSGKGTLVLEGKNSFYKIKVDGGTLILKGYNTSRYETIIKNGTLDVKRKFTPRNIEIETDGTLITNPNTVIGEITKDYYTNEITVNVAVNIVNKGTLKNIGKGAIITGNYTAKYGSVTEAEIGSKLIVKGTIKIDGRERNQTLGSSVKLLSNGYVTATPTTSTVIEAEKGIEGQFAKVETDELINGKVENKGNSIEATISRKNVEDYVNSLKNSDEMQKNTAKNVEVSFKELDKKIAEGNTNVSNFALGAAKLQKNSLSLSSNILDSLSGQIYASAQALTFQQSQTINKDLSNRLVMLGTLDNASDKFGLWISSIGANGKLKQNGYAEGKTKVYGGQVGIDKKFGENLILGTALAYSKGNVKFDRHGGKSDADNFGISLYGRVGNKDNPMYLQGRIGLGFVNSEVKRDIILSENDISRGKIEHNDKVISGYLETGYNVKKGDFVLTPFAGISHDTVQRGAFHEENSQFGLKADKKTYKQTSGLAGVRVSQKFNFENGSKTTLQGYITHQRAFNNENLNFKASYSGLPDAKFKVKGIGLSKSQTWVGAGVLNEVSSKFAWYLNYDGKIDKKAKNNVFTAGVRVNF</sequence>
<dbReference type="InterPro" id="IPR005546">
    <property type="entry name" value="Autotransporte_beta"/>
</dbReference>
<evidence type="ECO:0000313" key="5">
    <source>
        <dbReference type="Proteomes" id="UP000321397"/>
    </source>
</evidence>
<feature type="chain" id="PRO_5021900511" evidence="2">
    <location>
        <begin position="25"/>
        <end position="918"/>
    </location>
</feature>
<dbReference type="EMBL" id="AP019834">
    <property type="protein sequence ID" value="BBM47076.1"/>
    <property type="molecule type" value="Genomic_DNA"/>
</dbReference>
<feature type="signal peptide" evidence="2">
    <location>
        <begin position="1"/>
        <end position="24"/>
    </location>
</feature>
<dbReference type="PROSITE" id="PS51208">
    <property type="entry name" value="AUTOTRANSPORTER"/>
    <property type="match status" value="1"/>
</dbReference>
<accession>A0A510K631</accession>
<dbReference type="SUPFAM" id="SSF52743">
    <property type="entry name" value="Subtilisin-like"/>
    <property type="match status" value="1"/>
</dbReference>
<feature type="region of interest" description="Disordered" evidence="1">
    <location>
        <begin position="24"/>
        <end position="60"/>
    </location>
</feature>
<dbReference type="Gene3D" id="2.40.128.130">
    <property type="entry name" value="Autotransporter beta-domain"/>
    <property type="match status" value="1"/>
</dbReference>
<dbReference type="InterPro" id="IPR036709">
    <property type="entry name" value="Autotransporte_beta_dom_sf"/>
</dbReference>
<dbReference type="InterPro" id="IPR000209">
    <property type="entry name" value="Peptidase_S8/S53_dom"/>
</dbReference>
<dbReference type="InterPro" id="IPR036852">
    <property type="entry name" value="Peptidase_S8/S53_dom_sf"/>
</dbReference>
<dbReference type="Pfam" id="PF03797">
    <property type="entry name" value="Autotransporter"/>
    <property type="match status" value="1"/>
</dbReference>
<feature type="domain" description="Autotransporter" evidence="3">
    <location>
        <begin position="637"/>
        <end position="918"/>
    </location>
</feature>
<dbReference type="Proteomes" id="UP000321397">
    <property type="component" value="Chromosome"/>
</dbReference>
<evidence type="ECO:0000259" key="3">
    <source>
        <dbReference type="PROSITE" id="PS51208"/>
    </source>
</evidence>
<dbReference type="AlphaFoldDB" id="A0A510K631"/>
<protein>
    <submittedName>
        <fullName evidence="4">Outer membrane autotransporter barrel domain protein</fullName>
    </submittedName>
</protein>
<dbReference type="Gene3D" id="3.40.50.200">
    <property type="entry name" value="Peptidase S8/S53 domain"/>
    <property type="match status" value="1"/>
</dbReference>
<dbReference type="GO" id="GO:0004252">
    <property type="term" value="F:serine-type endopeptidase activity"/>
    <property type="evidence" value="ECO:0007669"/>
    <property type="project" value="InterPro"/>
</dbReference>
<dbReference type="SUPFAM" id="SSF103515">
    <property type="entry name" value="Autotransporter"/>
    <property type="match status" value="1"/>
</dbReference>
<evidence type="ECO:0000313" key="4">
    <source>
        <dbReference type="EMBL" id="BBM47076.1"/>
    </source>
</evidence>
<dbReference type="GO" id="GO:0006508">
    <property type="term" value="P:proteolysis"/>
    <property type="evidence" value="ECO:0007669"/>
    <property type="project" value="InterPro"/>
</dbReference>
<dbReference type="RefSeq" id="WP_146960035.1">
    <property type="nucleotide sequence ID" value="NZ_AP019834.1"/>
</dbReference>
<gene>
    <name evidence="4" type="ORF">JMUB3933_0576</name>
</gene>
<organism evidence="4 5">
    <name type="scientific">Leptotrichia wadei</name>
    <dbReference type="NCBI Taxonomy" id="157687"/>
    <lineage>
        <taxon>Bacteria</taxon>
        <taxon>Fusobacteriati</taxon>
        <taxon>Fusobacteriota</taxon>
        <taxon>Fusobacteriia</taxon>
        <taxon>Fusobacteriales</taxon>
        <taxon>Leptotrichiaceae</taxon>
        <taxon>Leptotrichia</taxon>
    </lineage>
</organism>
<dbReference type="PROSITE" id="PS51257">
    <property type="entry name" value="PROKAR_LIPOPROTEIN"/>
    <property type="match status" value="1"/>
</dbReference>
<dbReference type="SMART" id="SM00869">
    <property type="entry name" value="Autotransporter"/>
    <property type="match status" value="1"/>
</dbReference>
<evidence type="ECO:0000256" key="2">
    <source>
        <dbReference type="SAM" id="SignalP"/>
    </source>
</evidence>
<dbReference type="Pfam" id="PF00082">
    <property type="entry name" value="Peptidase_S8"/>
    <property type="match status" value="1"/>
</dbReference>